<reference evidence="1" key="1">
    <citation type="submission" date="2022-08" db="EMBL/GenBank/DDBJ databases">
        <title>Genome Sequence of Fusarium decemcellulare.</title>
        <authorList>
            <person name="Buettner E."/>
        </authorList>
    </citation>
    <scope>NUCLEOTIDE SEQUENCE</scope>
    <source>
        <strain evidence="1">Babe19</strain>
    </source>
</reference>
<proteinExistence type="predicted"/>
<name>A0ACC1SSD6_9HYPO</name>
<keyword evidence="2" id="KW-1185">Reference proteome</keyword>
<evidence type="ECO:0000313" key="1">
    <source>
        <dbReference type="EMBL" id="KAJ3545164.1"/>
    </source>
</evidence>
<accession>A0ACC1SSD6</accession>
<dbReference type="EMBL" id="JANRMS010000161">
    <property type="protein sequence ID" value="KAJ3545164.1"/>
    <property type="molecule type" value="Genomic_DNA"/>
</dbReference>
<dbReference type="Proteomes" id="UP001148629">
    <property type="component" value="Unassembled WGS sequence"/>
</dbReference>
<organism evidence="1 2">
    <name type="scientific">Fusarium decemcellulare</name>
    <dbReference type="NCBI Taxonomy" id="57161"/>
    <lineage>
        <taxon>Eukaryota</taxon>
        <taxon>Fungi</taxon>
        <taxon>Dikarya</taxon>
        <taxon>Ascomycota</taxon>
        <taxon>Pezizomycotina</taxon>
        <taxon>Sordariomycetes</taxon>
        <taxon>Hypocreomycetidae</taxon>
        <taxon>Hypocreales</taxon>
        <taxon>Nectriaceae</taxon>
        <taxon>Fusarium</taxon>
        <taxon>Fusarium decemcellulare species complex</taxon>
    </lineage>
</organism>
<gene>
    <name evidence="1" type="ORF">NM208_g2645</name>
</gene>
<evidence type="ECO:0000313" key="2">
    <source>
        <dbReference type="Proteomes" id="UP001148629"/>
    </source>
</evidence>
<protein>
    <submittedName>
        <fullName evidence="1">Uncharacterized protein</fullName>
    </submittedName>
</protein>
<comment type="caution">
    <text evidence="1">The sequence shown here is derived from an EMBL/GenBank/DDBJ whole genome shotgun (WGS) entry which is preliminary data.</text>
</comment>
<sequence length="554" mass="60828">MVKPDHPPANAFVATARKIYNPVGFSKGYNFVLFFIFAGALMGFTISRFQYLDYDGTFCGKNGQAGIGECYFSGKGTQRTGLLMHLATVLPAGFLVCFQFVPAIRHKVLLFHRINGYIILVLSVISTVGALMAARHAFGGGLETQLGVGFVGIAFVASLFLAWVNIKRIQLEQHRAWMLRAWFYASSIITLRIIMVIMASIIGSKNEYYAARMCAQIDYVLGKNKTLATYPDCDNFYTGKDPNQQVLVKADMGDSSTDMTVGAALGLSFGPALWLAFAIHAVGIEIYLHLTPIEYERLRDISYLRQQEAGMKHPGRAGLTADRLGDARLWSPENASTCDAHRVHITLNELGIPFEEQQIDLGVPRTEAYLKVNPRGKVPALSYNGQILVESAIIAKFLADAHPSHLVPPSNSVDGALRRARIEFFVDTYNNNVQSLVYKAIGAKTDAEADAIGRILVESIVKEIEPALADAAPYFGGSNKVTLVEALVASFVIRLRSLGNNGLLFKDAVNELSTQAPNFTKWANVLEKTPSIFDIFDESIWISKIGERITAARG</sequence>